<evidence type="ECO:0000256" key="1">
    <source>
        <dbReference type="ARBA" id="ARBA00023180"/>
    </source>
</evidence>
<dbReference type="Pfam" id="PF00149">
    <property type="entry name" value="Metallophos"/>
    <property type="match status" value="1"/>
</dbReference>
<keyword evidence="2" id="KW-0472">Membrane</keyword>
<name>A0A7I8VMG8_9ANNE</name>
<dbReference type="Gene3D" id="3.60.21.10">
    <property type="match status" value="1"/>
</dbReference>
<protein>
    <submittedName>
        <fullName evidence="5">Uncharacterized protein</fullName>
    </submittedName>
</protein>
<keyword evidence="1" id="KW-0325">Glycoprotein</keyword>
<dbReference type="PANTHER" id="PTHR45867:SF10">
    <property type="entry name" value="PURPLE ACID PHOSPHATASE"/>
    <property type="match status" value="1"/>
</dbReference>
<organism evidence="5 6">
    <name type="scientific">Dimorphilus gyrociliatus</name>
    <dbReference type="NCBI Taxonomy" id="2664684"/>
    <lineage>
        <taxon>Eukaryota</taxon>
        <taxon>Metazoa</taxon>
        <taxon>Spiralia</taxon>
        <taxon>Lophotrochozoa</taxon>
        <taxon>Annelida</taxon>
        <taxon>Polychaeta</taxon>
        <taxon>Polychaeta incertae sedis</taxon>
        <taxon>Dinophilidae</taxon>
        <taxon>Dimorphilus</taxon>
    </lineage>
</organism>
<evidence type="ECO:0000259" key="3">
    <source>
        <dbReference type="Pfam" id="PF00149"/>
    </source>
</evidence>
<dbReference type="Proteomes" id="UP000549394">
    <property type="component" value="Unassembled WGS sequence"/>
</dbReference>
<dbReference type="PANTHER" id="PTHR45867">
    <property type="entry name" value="PURPLE ACID PHOSPHATASE"/>
    <property type="match status" value="1"/>
</dbReference>
<sequence>MGTKDSDLSINLISAYNPDFVIHNGDFAYDMHDNEGKVGDEFLGQIQKVASKIPYVVNIGNHDVIYSSHYRTKFATPSGVWPTPKKSMWYSFDVGQIHFIAYSSETFYTGSQTGHCSQYDWLKKDLEKANRNRKLRPWIIAFAHRPMYCSAFDFDDCTTGNSLVKQAFEKLFYAYGVDIIVESHEHMYERTYPVFDGIMVQNNYIDPKAPIHFITGAGGSREGRQLAIDLFRREWSAFIYRSHFTVSHFQAVNSSHIYWKQIRSTDNKTIDKITIVQNYHGPFNESMHSALFCTRIVLYIPPLTVFILCFAVTFLLCLSAIVFYCPKRDKSKRLTNYFGYDNRFYLRDDYE</sequence>
<evidence type="ECO:0000313" key="6">
    <source>
        <dbReference type="Proteomes" id="UP000549394"/>
    </source>
</evidence>
<dbReference type="EMBL" id="CAJFCJ010000007">
    <property type="protein sequence ID" value="CAD5117209.1"/>
    <property type="molecule type" value="Genomic_DNA"/>
</dbReference>
<dbReference type="InterPro" id="IPR029052">
    <property type="entry name" value="Metallo-depent_PP-like"/>
</dbReference>
<dbReference type="GO" id="GO:0016787">
    <property type="term" value="F:hydrolase activity"/>
    <property type="evidence" value="ECO:0007669"/>
    <property type="project" value="InterPro"/>
</dbReference>
<dbReference type="Pfam" id="PF14008">
    <property type="entry name" value="Metallophos_C"/>
    <property type="match status" value="1"/>
</dbReference>
<dbReference type="AlphaFoldDB" id="A0A7I8VMG8"/>
<comment type="caution">
    <text evidence="5">The sequence shown here is derived from an EMBL/GenBank/DDBJ whole genome shotgun (WGS) entry which is preliminary data.</text>
</comment>
<proteinExistence type="predicted"/>
<evidence type="ECO:0000313" key="5">
    <source>
        <dbReference type="EMBL" id="CAD5117209.1"/>
    </source>
</evidence>
<keyword evidence="2" id="KW-1133">Transmembrane helix</keyword>
<dbReference type="InterPro" id="IPR041792">
    <property type="entry name" value="MPP_PAP"/>
</dbReference>
<keyword evidence="6" id="KW-1185">Reference proteome</keyword>
<dbReference type="InterPro" id="IPR004843">
    <property type="entry name" value="Calcineurin-like_PHP"/>
</dbReference>
<keyword evidence="2" id="KW-0812">Transmembrane</keyword>
<feature type="domain" description="Purple acid phosphatase C-terminal" evidence="4">
    <location>
        <begin position="209"/>
        <end position="271"/>
    </location>
</feature>
<gene>
    <name evidence="5" type="ORF">DGYR_LOCUS5760</name>
</gene>
<dbReference type="OrthoDB" id="45007at2759"/>
<evidence type="ECO:0000259" key="4">
    <source>
        <dbReference type="Pfam" id="PF14008"/>
    </source>
</evidence>
<dbReference type="CDD" id="cd00839">
    <property type="entry name" value="MPP_PAPs"/>
    <property type="match status" value="1"/>
</dbReference>
<feature type="domain" description="Calcineurin-like phosphoesterase" evidence="3">
    <location>
        <begin position="13"/>
        <end position="188"/>
    </location>
</feature>
<evidence type="ECO:0000256" key="2">
    <source>
        <dbReference type="SAM" id="Phobius"/>
    </source>
</evidence>
<accession>A0A7I8VMG8</accession>
<reference evidence="5 6" key="1">
    <citation type="submission" date="2020-08" db="EMBL/GenBank/DDBJ databases">
        <authorList>
            <person name="Hejnol A."/>
        </authorList>
    </citation>
    <scope>NUCLEOTIDE SEQUENCE [LARGE SCALE GENOMIC DNA]</scope>
</reference>
<dbReference type="SUPFAM" id="SSF56300">
    <property type="entry name" value="Metallo-dependent phosphatases"/>
    <property type="match status" value="1"/>
</dbReference>
<feature type="transmembrane region" description="Helical" evidence="2">
    <location>
        <begin position="296"/>
        <end position="324"/>
    </location>
</feature>
<dbReference type="InterPro" id="IPR025733">
    <property type="entry name" value="PAPs_C"/>
</dbReference>